<keyword evidence="6 9" id="KW-0418">Kinase</keyword>
<feature type="domain" description="Signal transduction histidine kinase HWE region" evidence="8">
    <location>
        <begin position="153"/>
        <end position="235"/>
    </location>
</feature>
<dbReference type="PANTHER" id="PTHR41523:SF8">
    <property type="entry name" value="ETHYLENE RESPONSE SENSOR PROTEIN"/>
    <property type="match status" value="1"/>
</dbReference>
<evidence type="ECO:0000313" key="9">
    <source>
        <dbReference type="EMBL" id="PRH84836.1"/>
    </source>
</evidence>
<comment type="catalytic activity">
    <reaction evidence="1">
        <text>ATP + protein L-histidine = ADP + protein N-phospho-L-histidine.</text>
        <dbReference type="EC" id="2.7.13.3"/>
    </reaction>
</comment>
<dbReference type="EMBL" id="PUEJ01000011">
    <property type="protein sequence ID" value="PRH84836.1"/>
    <property type="molecule type" value="Genomic_DNA"/>
</dbReference>
<dbReference type="InterPro" id="IPR036890">
    <property type="entry name" value="HATPase_C_sf"/>
</dbReference>
<keyword evidence="5" id="KW-0547">Nucleotide-binding</keyword>
<keyword evidence="7" id="KW-0067">ATP-binding</keyword>
<dbReference type="GO" id="GO:0004673">
    <property type="term" value="F:protein histidine kinase activity"/>
    <property type="evidence" value="ECO:0007669"/>
    <property type="project" value="UniProtKB-EC"/>
</dbReference>
<dbReference type="GO" id="GO:0005524">
    <property type="term" value="F:ATP binding"/>
    <property type="evidence" value="ECO:0007669"/>
    <property type="project" value="UniProtKB-KW"/>
</dbReference>
<dbReference type="Proteomes" id="UP000237682">
    <property type="component" value="Unassembled WGS sequence"/>
</dbReference>
<evidence type="ECO:0000256" key="2">
    <source>
        <dbReference type="ARBA" id="ARBA00012438"/>
    </source>
</evidence>
<proteinExistence type="predicted"/>
<accession>A0A2S9Q662</accession>
<dbReference type="Pfam" id="PF07536">
    <property type="entry name" value="HWE_HK"/>
    <property type="match status" value="1"/>
</dbReference>
<evidence type="ECO:0000256" key="5">
    <source>
        <dbReference type="ARBA" id="ARBA00022741"/>
    </source>
</evidence>
<dbReference type="PANTHER" id="PTHR41523">
    <property type="entry name" value="TWO-COMPONENT SYSTEM SENSOR PROTEIN"/>
    <property type="match status" value="1"/>
</dbReference>
<organism evidence="9 10">
    <name type="scientific">Labrys okinawensis</name>
    <dbReference type="NCBI Taxonomy" id="346911"/>
    <lineage>
        <taxon>Bacteria</taxon>
        <taxon>Pseudomonadati</taxon>
        <taxon>Pseudomonadota</taxon>
        <taxon>Alphaproteobacteria</taxon>
        <taxon>Hyphomicrobiales</taxon>
        <taxon>Xanthobacteraceae</taxon>
        <taxon>Labrys</taxon>
    </lineage>
</organism>
<evidence type="ECO:0000256" key="7">
    <source>
        <dbReference type="ARBA" id="ARBA00022840"/>
    </source>
</evidence>
<keyword evidence="4" id="KW-0808">Transferase</keyword>
<keyword evidence="10" id="KW-1185">Reference proteome</keyword>
<evidence type="ECO:0000256" key="4">
    <source>
        <dbReference type="ARBA" id="ARBA00022679"/>
    </source>
</evidence>
<evidence type="ECO:0000256" key="1">
    <source>
        <dbReference type="ARBA" id="ARBA00000085"/>
    </source>
</evidence>
<dbReference type="RefSeq" id="WP_105864826.1">
    <property type="nucleotide sequence ID" value="NZ_PUEJ01000011.1"/>
</dbReference>
<comment type="caution">
    <text evidence="9">The sequence shown here is derived from an EMBL/GenBank/DDBJ whole genome shotgun (WGS) entry which is preliminary data.</text>
</comment>
<dbReference type="OrthoDB" id="341208at2"/>
<evidence type="ECO:0000313" key="10">
    <source>
        <dbReference type="Proteomes" id="UP000237682"/>
    </source>
</evidence>
<protein>
    <recommendedName>
        <fullName evidence="2">histidine kinase</fullName>
        <ecNumber evidence="2">2.7.13.3</ecNumber>
    </recommendedName>
</protein>
<dbReference type="InterPro" id="IPR011102">
    <property type="entry name" value="Sig_transdc_His_kinase_HWE"/>
</dbReference>
<sequence>MLGADSSLDWVLILAPYRRDAEYLETLLKQHDVIVRRAEGPREVAKQLAEEPGVVVVTHEALSPAALGIIAAHVADQPSWSEMPIIVLLDKAAPHARIRAELNAKWSGSRQIFYQRPVATLELLSGIQSALLARLRQREVRDHIEREVELRRELNHRVKNILASVTAIFEMTRRSATSFDQMTKDFSGRLVALSKVHSVVFEAGGEAADLTEIVERTCSPYRNDGDDRITFAGPPIKIKRDAGMTLALCFHELATNALKYGALSRSDGRVRLEWALSSESNSILTLRWTESGGPTAAEPSKPGYGMRFIRSALRGLFGSPPQIIFDPRGLRCIAAGPFSRVC</sequence>
<dbReference type="Gene3D" id="3.30.565.10">
    <property type="entry name" value="Histidine kinase-like ATPase, C-terminal domain"/>
    <property type="match status" value="1"/>
</dbReference>
<name>A0A2S9Q662_9HYPH</name>
<evidence type="ECO:0000259" key="8">
    <source>
        <dbReference type="SMART" id="SM00911"/>
    </source>
</evidence>
<reference evidence="9 10" key="1">
    <citation type="submission" date="2018-02" db="EMBL/GenBank/DDBJ databases">
        <title>Whole genome sequencing of endophytic bacterium.</title>
        <authorList>
            <person name="Eedara R."/>
            <person name="Podile A.R."/>
        </authorList>
    </citation>
    <scope>NUCLEOTIDE SEQUENCE [LARGE SCALE GENOMIC DNA]</scope>
    <source>
        <strain evidence="9 10">RP1T</strain>
    </source>
</reference>
<dbReference type="SMART" id="SM00911">
    <property type="entry name" value="HWE_HK"/>
    <property type="match status" value="1"/>
</dbReference>
<gene>
    <name evidence="9" type="ORF">C5L14_25215</name>
</gene>
<keyword evidence="3" id="KW-0597">Phosphoprotein</keyword>
<dbReference type="EC" id="2.7.13.3" evidence="2"/>
<evidence type="ECO:0000256" key="6">
    <source>
        <dbReference type="ARBA" id="ARBA00022777"/>
    </source>
</evidence>
<evidence type="ECO:0000256" key="3">
    <source>
        <dbReference type="ARBA" id="ARBA00022553"/>
    </source>
</evidence>
<dbReference type="AlphaFoldDB" id="A0A2S9Q662"/>